<evidence type="ECO:0000256" key="9">
    <source>
        <dbReference type="ARBA" id="ARBA00023014"/>
    </source>
</evidence>
<keyword evidence="10 11" id="KW-0472">Membrane</keyword>
<dbReference type="PROSITE" id="PS00198">
    <property type="entry name" value="4FE4S_FER_1"/>
    <property type="match status" value="1"/>
</dbReference>
<evidence type="ECO:0000256" key="7">
    <source>
        <dbReference type="ARBA" id="ARBA00023002"/>
    </source>
</evidence>
<comment type="subcellular location">
    <subcellularLocation>
        <location evidence="1">Cell membrane</location>
        <topology evidence="1">Multi-pass membrane protein</topology>
    </subcellularLocation>
</comment>
<feature type="transmembrane region" description="Helical" evidence="11">
    <location>
        <begin position="152"/>
        <end position="174"/>
    </location>
</feature>
<evidence type="ECO:0000313" key="14">
    <source>
        <dbReference type="Proteomes" id="UP001349994"/>
    </source>
</evidence>
<evidence type="ECO:0000256" key="5">
    <source>
        <dbReference type="ARBA" id="ARBA00022723"/>
    </source>
</evidence>
<name>A0ABU6IHG5_9ACTN</name>
<dbReference type="SUPFAM" id="SSF103501">
    <property type="entry name" value="Respiratory nitrate reductase 1 gamma chain"/>
    <property type="match status" value="1"/>
</dbReference>
<dbReference type="PROSITE" id="PS51379">
    <property type="entry name" value="4FE4S_FER_2"/>
    <property type="match status" value="2"/>
</dbReference>
<keyword evidence="8" id="KW-0408">Iron</keyword>
<evidence type="ECO:0000259" key="12">
    <source>
        <dbReference type="PROSITE" id="PS51379"/>
    </source>
</evidence>
<dbReference type="PANTHER" id="PTHR43255:SF1">
    <property type="entry name" value="IRON-SULFUR-BINDING OXIDOREDUCTASE FADF-RELATED"/>
    <property type="match status" value="1"/>
</dbReference>
<dbReference type="InterPro" id="IPR004017">
    <property type="entry name" value="Cys_rich_dom"/>
</dbReference>
<reference evidence="13 14" key="1">
    <citation type="submission" date="2024-01" db="EMBL/GenBank/DDBJ databases">
        <title>novel species in genus Adlercreutzia.</title>
        <authorList>
            <person name="Liu X."/>
        </authorList>
    </citation>
    <scope>NUCLEOTIDE SEQUENCE [LARGE SCALE GENOMIC DNA]</scope>
    <source>
        <strain evidence="13 14">R7</strain>
    </source>
</reference>
<dbReference type="Pfam" id="PF13183">
    <property type="entry name" value="Fer4_8"/>
    <property type="match status" value="1"/>
</dbReference>
<evidence type="ECO:0000256" key="1">
    <source>
        <dbReference type="ARBA" id="ARBA00004651"/>
    </source>
</evidence>
<keyword evidence="4 11" id="KW-0812">Transmembrane</keyword>
<accession>A0ABU6IHG5</accession>
<dbReference type="Gene3D" id="1.10.1060.10">
    <property type="entry name" value="Alpha-helical ferredoxin"/>
    <property type="match status" value="1"/>
</dbReference>
<feature type="transmembrane region" description="Helical" evidence="11">
    <location>
        <begin position="17"/>
        <end position="35"/>
    </location>
</feature>
<feature type="domain" description="4Fe-4S ferredoxin-type" evidence="12">
    <location>
        <begin position="368"/>
        <end position="400"/>
    </location>
</feature>
<evidence type="ECO:0000256" key="10">
    <source>
        <dbReference type="ARBA" id="ARBA00023136"/>
    </source>
</evidence>
<dbReference type="InterPro" id="IPR023234">
    <property type="entry name" value="NarG-like_domain"/>
</dbReference>
<dbReference type="InterPro" id="IPR009051">
    <property type="entry name" value="Helical_ferredxn"/>
</dbReference>
<organism evidence="13 14">
    <name type="scientific">Adlercreutzia wanghongyangiae</name>
    <dbReference type="NCBI Taxonomy" id="3111451"/>
    <lineage>
        <taxon>Bacteria</taxon>
        <taxon>Bacillati</taxon>
        <taxon>Actinomycetota</taxon>
        <taxon>Coriobacteriia</taxon>
        <taxon>Eggerthellales</taxon>
        <taxon>Eggerthellaceae</taxon>
        <taxon>Adlercreutzia</taxon>
    </lineage>
</organism>
<evidence type="ECO:0000256" key="11">
    <source>
        <dbReference type="SAM" id="Phobius"/>
    </source>
</evidence>
<dbReference type="Gene3D" id="1.20.950.20">
    <property type="entry name" value="Transmembrane di-heme cytochromes, Chain C"/>
    <property type="match status" value="1"/>
</dbReference>
<keyword evidence="9" id="KW-0411">Iron-sulfur</keyword>
<keyword evidence="14" id="KW-1185">Reference proteome</keyword>
<evidence type="ECO:0000256" key="4">
    <source>
        <dbReference type="ARBA" id="ARBA00022692"/>
    </source>
</evidence>
<dbReference type="Pfam" id="PF02754">
    <property type="entry name" value="CCG"/>
    <property type="match status" value="2"/>
</dbReference>
<evidence type="ECO:0000256" key="8">
    <source>
        <dbReference type="ARBA" id="ARBA00023004"/>
    </source>
</evidence>
<keyword evidence="7" id="KW-0560">Oxidoreductase</keyword>
<dbReference type="Pfam" id="PF02665">
    <property type="entry name" value="Nitrate_red_gam"/>
    <property type="match status" value="1"/>
</dbReference>
<evidence type="ECO:0000256" key="3">
    <source>
        <dbReference type="ARBA" id="ARBA00022485"/>
    </source>
</evidence>
<comment type="caution">
    <text evidence="13">The sequence shown here is derived from an EMBL/GenBank/DDBJ whole genome shotgun (WGS) entry which is preliminary data.</text>
</comment>
<protein>
    <submittedName>
        <fullName evidence="13">Heterodisulfide reductase-related iron-sulfur binding cluster</fullName>
    </submittedName>
</protein>
<keyword evidence="5" id="KW-0479">Metal-binding</keyword>
<dbReference type="InterPro" id="IPR017900">
    <property type="entry name" value="4Fe4S_Fe_S_CS"/>
</dbReference>
<dbReference type="EMBL" id="JAYMFF010000009">
    <property type="protein sequence ID" value="MEC4175821.1"/>
    <property type="molecule type" value="Genomic_DNA"/>
</dbReference>
<dbReference type="InterPro" id="IPR017896">
    <property type="entry name" value="4Fe4S_Fe-S-bd"/>
</dbReference>
<dbReference type="SUPFAM" id="SSF46548">
    <property type="entry name" value="alpha-helical ferredoxin"/>
    <property type="match status" value="1"/>
</dbReference>
<feature type="domain" description="4Fe-4S ferredoxin-type" evidence="12">
    <location>
        <begin position="273"/>
        <end position="302"/>
    </location>
</feature>
<dbReference type="InterPro" id="IPR036197">
    <property type="entry name" value="NarG-like_sf"/>
</dbReference>
<dbReference type="PROSITE" id="PS51257">
    <property type="entry name" value="PROKAR_LIPOPROTEIN"/>
    <property type="match status" value="1"/>
</dbReference>
<keyword evidence="6 11" id="KW-1133">Transmembrane helix</keyword>
<keyword evidence="2" id="KW-1003">Cell membrane</keyword>
<gene>
    <name evidence="13" type="ORF">VIN30_05095</name>
</gene>
<dbReference type="RefSeq" id="WP_338209835.1">
    <property type="nucleotide sequence ID" value="NZ_JAYMFF010000009.1"/>
</dbReference>
<evidence type="ECO:0000256" key="6">
    <source>
        <dbReference type="ARBA" id="ARBA00022989"/>
    </source>
</evidence>
<feature type="transmembrane region" description="Helical" evidence="11">
    <location>
        <begin position="81"/>
        <end position="101"/>
    </location>
</feature>
<evidence type="ECO:0000313" key="13">
    <source>
        <dbReference type="EMBL" id="MEC4175821.1"/>
    </source>
</evidence>
<dbReference type="PANTHER" id="PTHR43255">
    <property type="entry name" value="IRON-SULFUR-BINDING OXIDOREDUCTASE FADF-RELATED-RELATED"/>
    <property type="match status" value="1"/>
</dbReference>
<sequence length="697" mass="76282">MGEVPTREVLWNVSAHWIIYPLFLLALGCAVFFFVRRWRLWKIGQPENRSDHPKERLAGMVRDALLQVKVAERRGPGLVHVAMYTAMIILLVATVTVAAQADLGLPFVQGDFYLYFLSLTVDIAGAAFCIAMVACIVRRLANKSLDSKPEDFVVLGLLLTIGVTGFVLEGLRIAGTDDPWSAWSPVGDLFAQLFVGWSAGQISALHQGLWYFHMVLAFGLIAWWTYSKLVHVLLVPRAVYSRSLAPKGELPFIDMEDEGLLTMGAGTLEELTWKDLFDTQACIRCNRCQEACPAFACGKPLSPKALMQDLGAELQQRGSIIYRLQHEAAKDVDGADRAAIDAPATAADLVAAADLTDAERAVVDRTLVGDVVAPEALWSCTTCGACMEVCPARLEHVPKIVKMRTYQVSMESAFPSEAQATFRNMENNGNPWGLGWQTRTKWTEGLDVPTLADNPDAEYLYWPGCSGAFDTRNRKVSAALVRLLKEANVSFAILGNDEKCCGDSARRMGNEFVYFMLASENIATLDACGVKKIIVQCPHCYQALARDYPQLGGHYEVIHHSALLAQLVAEGRLPRAAERSAAERVCVHDSCYLGRYQDVYDEPRAVVRAAGGAVVEMERHGAHSFCCGAGGGRMWLEEDAGERVNVARAQQALAASPDMVATACPFCLTMLSDGMVSEDADVPVRDIAEILAGAYDE</sequence>
<dbReference type="InterPro" id="IPR051460">
    <property type="entry name" value="HdrC_iron-sulfur_subunit"/>
</dbReference>
<evidence type="ECO:0000256" key="2">
    <source>
        <dbReference type="ARBA" id="ARBA00022475"/>
    </source>
</evidence>
<feature type="transmembrane region" description="Helical" evidence="11">
    <location>
        <begin position="209"/>
        <end position="226"/>
    </location>
</feature>
<dbReference type="Proteomes" id="UP001349994">
    <property type="component" value="Unassembled WGS sequence"/>
</dbReference>
<proteinExistence type="predicted"/>
<feature type="transmembrane region" description="Helical" evidence="11">
    <location>
        <begin position="113"/>
        <end position="140"/>
    </location>
</feature>
<keyword evidence="3" id="KW-0004">4Fe-4S</keyword>